<evidence type="ECO:0000256" key="11">
    <source>
        <dbReference type="ARBA" id="ARBA00033245"/>
    </source>
</evidence>
<dbReference type="Pfam" id="PF14849">
    <property type="entry name" value="YidC_periplas"/>
    <property type="match status" value="1"/>
</dbReference>
<dbReference type="InterPro" id="IPR038221">
    <property type="entry name" value="YidC_periplasmic_sf"/>
</dbReference>
<gene>
    <name evidence="13 16" type="primary">yidC</name>
    <name evidence="16" type="ORF">NYP16_03085</name>
</gene>
<dbReference type="RefSeq" id="WP_274942644.1">
    <property type="nucleotide sequence ID" value="NZ_JANWOI010000001.1"/>
</dbReference>
<feature type="transmembrane region" description="Helical" evidence="13">
    <location>
        <begin position="494"/>
        <end position="511"/>
    </location>
</feature>
<dbReference type="InterPro" id="IPR001708">
    <property type="entry name" value="YidC/ALB3/OXA1/COX18"/>
</dbReference>
<dbReference type="NCBIfam" id="TIGR03592">
    <property type="entry name" value="yidC_oxa1_cterm"/>
    <property type="match status" value="1"/>
</dbReference>
<dbReference type="Proteomes" id="UP001141619">
    <property type="component" value="Unassembled WGS sequence"/>
</dbReference>
<dbReference type="GO" id="GO:0005886">
    <property type="term" value="C:plasma membrane"/>
    <property type="evidence" value="ECO:0007669"/>
    <property type="project" value="UniProtKB-SubCell"/>
</dbReference>
<evidence type="ECO:0000256" key="4">
    <source>
        <dbReference type="ARBA" id="ARBA00022448"/>
    </source>
</evidence>
<evidence type="ECO:0000256" key="3">
    <source>
        <dbReference type="ARBA" id="ARBA00015325"/>
    </source>
</evidence>
<dbReference type="HAMAP" id="MF_01810">
    <property type="entry name" value="YidC_type1"/>
    <property type="match status" value="1"/>
</dbReference>
<feature type="transmembrane region" description="Helical" evidence="13">
    <location>
        <begin position="531"/>
        <end position="552"/>
    </location>
</feature>
<evidence type="ECO:0000256" key="6">
    <source>
        <dbReference type="ARBA" id="ARBA00022692"/>
    </source>
</evidence>
<evidence type="ECO:0000256" key="5">
    <source>
        <dbReference type="ARBA" id="ARBA00022475"/>
    </source>
</evidence>
<evidence type="ECO:0000259" key="15">
    <source>
        <dbReference type="Pfam" id="PF14849"/>
    </source>
</evidence>
<evidence type="ECO:0000256" key="13">
    <source>
        <dbReference type="HAMAP-Rule" id="MF_01810"/>
    </source>
</evidence>
<keyword evidence="4 13" id="KW-0813">Transport</keyword>
<evidence type="ECO:0000256" key="10">
    <source>
        <dbReference type="ARBA" id="ARBA00023186"/>
    </source>
</evidence>
<feature type="transmembrane region" description="Helical" evidence="13">
    <location>
        <begin position="7"/>
        <end position="26"/>
    </location>
</feature>
<keyword evidence="5 13" id="KW-1003">Cell membrane</keyword>
<dbReference type="InterPro" id="IPR028055">
    <property type="entry name" value="YidC/Oxa/ALB_C"/>
</dbReference>
<evidence type="ECO:0000256" key="9">
    <source>
        <dbReference type="ARBA" id="ARBA00023136"/>
    </source>
</evidence>
<accession>A0A9X3TWB5</accession>
<evidence type="ECO:0000256" key="2">
    <source>
        <dbReference type="ARBA" id="ARBA00010527"/>
    </source>
</evidence>
<keyword evidence="17" id="KW-1185">Reference proteome</keyword>
<dbReference type="PANTHER" id="PTHR12428:SF65">
    <property type="entry name" value="CYTOCHROME C OXIDASE ASSEMBLY PROTEIN COX18, MITOCHONDRIAL"/>
    <property type="match status" value="1"/>
</dbReference>
<keyword evidence="7 13" id="KW-0653">Protein transport</keyword>
<name>A0A9X3TWB5_9PROT</name>
<dbReference type="AlphaFoldDB" id="A0A9X3TWB5"/>
<dbReference type="PRINTS" id="PR01900">
    <property type="entry name" value="YIDCPROTEIN"/>
</dbReference>
<comment type="similarity">
    <text evidence="2 13">Belongs to the OXA1/ALB3/YidC family. Type 1 subfamily.</text>
</comment>
<comment type="function">
    <text evidence="13">Required for the insertion and/or proper folding and/or complex formation of integral membrane proteins into the membrane. Involved in integration of membrane proteins that insert both dependently and independently of the Sec translocase complex, as well as at least some lipoproteins. Aids folding of multispanning membrane proteins.</text>
</comment>
<dbReference type="GO" id="GO:0051205">
    <property type="term" value="P:protein insertion into membrane"/>
    <property type="evidence" value="ECO:0007669"/>
    <property type="project" value="TreeGrafter"/>
</dbReference>
<sequence>MQDNKNLIIAFVLSLVILVAFDHFYMGPSRDAQLAAQKAAAEHAAVTKPAAAPGASGPVPEAAEAGGVLTRAEALARSPRIAVHTPKLSGSIALQGARLDDLTLTNYKVTLDKDSPDVTLLSPAGSDGAYFADFGWATAGSAVAVPDATTLWTADSTELTPAKPVTLSWTSPEGLLFTRKISVDDDYMFTVVQRVQNTGDKTVSLTPYGLISRHGTPVTADMMVLHEGAIGVFGETLVEEKYKSWRKDGRIAHSGQGGWLGMTDKYWMTALVPDQSKTFDGRFSYTKKDDQDRWQSDYKMPAETLAPGGSIEATSHLFSGAKVVSILENYQDKLSISRFKDGVDWGWYPWLTKPIFMLLHFFHNIFGNFGVSILALTVLIKLAFFPLANKSYEAMGRMKQMQPKMKALQERYKEDKPRLQQEMMELYKKEKLNPMAGCLPILVQIPVFFALYKVIYVTIEMRHAPFFGWVHDLSAPDPMVLTTLFGLIPWNPPHMLAIGIWPLIMGLTMFLQQKLNPAPTDPVQAQIMKFLPLIFIFILAPFPVGLVIYWTWNNTLSILQQWVIQKRVAARAAA</sequence>
<comment type="caution">
    <text evidence="16">The sequence shown here is derived from an EMBL/GenBank/DDBJ whole genome shotgun (WGS) entry which is preliminary data.</text>
</comment>
<dbReference type="CDD" id="cd20070">
    <property type="entry name" value="5TM_YidC_Alb3"/>
    <property type="match status" value="1"/>
</dbReference>
<dbReference type="GO" id="GO:0032977">
    <property type="term" value="F:membrane insertase activity"/>
    <property type="evidence" value="ECO:0007669"/>
    <property type="project" value="InterPro"/>
</dbReference>
<dbReference type="CDD" id="cd19961">
    <property type="entry name" value="EcYidC-like_peri"/>
    <property type="match status" value="1"/>
</dbReference>
<feature type="domain" description="Membrane insertase YidC N-terminal" evidence="15">
    <location>
        <begin position="80"/>
        <end position="357"/>
    </location>
</feature>
<feature type="transmembrane region" description="Helical" evidence="13">
    <location>
        <begin position="365"/>
        <end position="388"/>
    </location>
</feature>
<organism evidence="16 17">
    <name type="scientific">Govanella unica</name>
    <dbReference type="NCBI Taxonomy" id="2975056"/>
    <lineage>
        <taxon>Bacteria</taxon>
        <taxon>Pseudomonadati</taxon>
        <taxon>Pseudomonadota</taxon>
        <taxon>Alphaproteobacteria</taxon>
        <taxon>Emcibacterales</taxon>
        <taxon>Govanellaceae</taxon>
        <taxon>Govanella</taxon>
    </lineage>
</organism>
<dbReference type="NCBIfam" id="NF002353">
    <property type="entry name" value="PRK01318.1-4"/>
    <property type="match status" value="1"/>
</dbReference>
<keyword evidence="6 13" id="KW-0812">Transmembrane</keyword>
<dbReference type="Gene3D" id="2.70.98.90">
    <property type="match status" value="1"/>
</dbReference>
<dbReference type="InterPro" id="IPR047196">
    <property type="entry name" value="YidC_ALB_C"/>
</dbReference>
<dbReference type="NCBIfam" id="TIGR03593">
    <property type="entry name" value="yidC_nterm"/>
    <property type="match status" value="1"/>
</dbReference>
<dbReference type="PRINTS" id="PR00701">
    <property type="entry name" value="60KDINNERMP"/>
</dbReference>
<protein>
    <recommendedName>
        <fullName evidence="3 13">Membrane protein insertase YidC</fullName>
    </recommendedName>
    <alternativeName>
        <fullName evidence="12 13">Foldase YidC</fullName>
    </alternativeName>
    <alternativeName>
        <fullName evidence="13">Membrane protein YidC</fullName>
    </alternativeName>
    <alternativeName>
        <fullName evidence="11 13">membrane integrase YidC</fullName>
    </alternativeName>
</protein>
<feature type="domain" description="Membrane insertase YidC/Oxa/ALB C-terminal" evidence="14">
    <location>
        <begin position="369"/>
        <end position="566"/>
    </location>
</feature>
<evidence type="ECO:0000256" key="1">
    <source>
        <dbReference type="ARBA" id="ARBA00004429"/>
    </source>
</evidence>
<proteinExistence type="inferred from homology"/>
<comment type="subunit">
    <text evidence="13">Interacts with the Sec translocase complex via SecD. Specifically interacts with transmembrane segments of nascent integral membrane proteins during membrane integration.</text>
</comment>
<dbReference type="Pfam" id="PF02096">
    <property type="entry name" value="60KD_IMP"/>
    <property type="match status" value="1"/>
</dbReference>
<keyword evidence="10 13" id="KW-0143">Chaperone</keyword>
<dbReference type="GO" id="GO:0015031">
    <property type="term" value="P:protein transport"/>
    <property type="evidence" value="ECO:0007669"/>
    <property type="project" value="UniProtKB-KW"/>
</dbReference>
<evidence type="ECO:0000256" key="12">
    <source>
        <dbReference type="ARBA" id="ARBA00033342"/>
    </source>
</evidence>
<keyword evidence="8 13" id="KW-1133">Transmembrane helix</keyword>
<evidence type="ECO:0000313" key="17">
    <source>
        <dbReference type="Proteomes" id="UP001141619"/>
    </source>
</evidence>
<comment type="subcellular location">
    <subcellularLocation>
        <location evidence="1">Cell inner membrane</location>
        <topology evidence="1">Multi-pass membrane protein</topology>
    </subcellularLocation>
    <subcellularLocation>
        <location evidence="13">Cell membrane</location>
        <topology evidence="13">Multi-pass membrane protein</topology>
    </subcellularLocation>
</comment>
<dbReference type="EMBL" id="JANWOI010000001">
    <property type="protein sequence ID" value="MDA5192943.1"/>
    <property type="molecule type" value="Genomic_DNA"/>
</dbReference>
<evidence type="ECO:0000313" key="16">
    <source>
        <dbReference type="EMBL" id="MDA5192943.1"/>
    </source>
</evidence>
<evidence type="ECO:0000256" key="8">
    <source>
        <dbReference type="ARBA" id="ARBA00022989"/>
    </source>
</evidence>
<evidence type="ECO:0000259" key="14">
    <source>
        <dbReference type="Pfam" id="PF02096"/>
    </source>
</evidence>
<dbReference type="InterPro" id="IPR019998">
    <property type="entry name" value="Membr_insert_YidC"/>
</dbReference>
<keyword evidence="9 13" id="KW-0472">Membrane</keyword>
<reference evidence="16" key="2">
    <citation type="journal article" date="2023" name="Syst. Appl. Microbiol.">
        <title>Govania unica gen. nov., sp. nov., a rare biosphere bacterium that represents a novel family in the class Alphaproteobacteria.</title>
        <authorList>
            <person name="Vandamme P."/>
            <person name="Peeters C."/>
            <person name="Hettiarachchi A."/>
            <person name="Cnockaert M."/>
            <person name="Carlier A."/>
        </authorList>
    </citation>
    <scope>NUCLEOTIDE SEQUENCE</scope>
    <source>
        <strain evidence="16">LMG 31809</strain>
    </source>
</reference>
<dbReference type="PANTHER" id="PTHR12428">
    <property type="entry name" value="OXA1"/>
    <property type="match status" value="1"/>
</dbReference>
<reference evidence="16" key="1">
    <citation type="submission" date="2022-08" db="EMBL/GenBank/DDBJ databases">
        <authorList>
            <person name="Vandamme P."/>
            <person name="Hettiarachchi A."/>
            <person name="Peeters C."/>
            <person name="Cnockaert M."/>
            <person name="Carlier A."/>
        </authorList>
    </citation>
    <scope>NUCLEOTIDE SEQUENCE</scope>
    <source>
        <strain evidence="16">LMG 31809</strain>
    </source>
</reference>
<evidence type="ECO:0000256" key="7">
    <source>
        <dbReference type="ARBA" id="ARBA00022927"/>
    </source>
</evidence>
<dbReference type="InterPro" id="IPR028053">
    <property type="entry name" value="Membr_insert_YidC_N"/>
</dbReference>
<feature type="transmembrane region" description="Helical" evidence="13">
    <location>
        <begin position="432"/>
        <end position="452"/>
    </location>
</feature>